<evidence type="ECO:0000313" key="2">
    <source>
        <dbReference type="EMBL" id="PWK81153.1"/>
    </source>
</evidence>
<evidence type="ECO:0000313" key="3">
    <source>
        <dbReference type="Proteomes" id="UP000246005"/>
    </source>
</evidence>
<dbReference type="GO" id="GO:0016740">
    <property type="term" value="F:transferase activity"/>
    <property type="evidence" value="ECO:0007669"/>
    <property type="project" value="UniProtKB-KW"/>
</dbReference>
<accession>A0A316HKY0</accession>
<organism evidence="2 3">
    <name type="scientific">Lentzea atacamensis</name>
    <dbReference type="NCBI Taxonomy" id="531938"/>
    <lineage>
        <taxon>Bacteria</taxon>
        <taxon>Bacillati</taxon>
        <taxon>Actinomycetota</taxon>
        <taxon>Actinomycetes</taxon>
        <taxon>Pseudonocardiales</taxon>
        <taxon>Pseudonocardiaceae</taxon>
        <taxon>Lentzea</taxon>
    </lineage>
</organism>
<protein>
    <submittedName>
        <fullName evidence="2">GT2 family glycosyltransferase</fullName>
    </submittedName>
</protein>
<sequence>MMTIMTLTFAVIPTHDRPAELRQTIATLALPQERVLVIDNAGTPPVSSVPASVIRDEEQPPNLSRLWNIGLDWAHEQAAGEKYVVALLNDDLVLPPGFMDAMAEAMDRTGAVIAYPDQIGRGEDWHNTVQGPIVPRHNRLTGYAFVLSGQAGLRADERFRWWYGDDDLEWRAQAMGGTVLVGGVTVEHLHPNASTAGNRLLRDQSKVDKQAFVAKWGQSAWERKPGETT</sequence>
<reference evidence="2 3" key="1">
    <citation type="submission" date="2018-05" db="EMBL/GenBank/DDBJ databases">
        <title>Genomic Encyclopedia of Type Strains, Phase IV (KMG-IV): sequencing the most valuable type-strain genomes for metagenomic binning, comparative biology and taxonomic classification.</title>
        <authorList>
            <person name="Goeker M."/>
        </authorList>
    </citation>
    <scope>NUCLEOTIDE SEQUENCE [LARGE SCALE GENOMIC DNA]</scope>
    <source>
        <strain evidence="2 3">DSM 45480</strain>
    </source>
</reference>
<name>A0A316HKY0_9PSEU</name>
<dbReference type="InterPro" id="IPR001173">
    <property type="entry name" value="Glyco_trans_2-like"/>
</dbReference>
<dbReference type="Gene3D" id="3.90.550.10">
    <property type="entry name" value="Spore Coat Polysaccharide Biosynthesis Protein SpsA, Chain A"/>
    <property type="match status" value="1"/>
</dbReference>
<gene>
    <name evidence="2" type="ORF">C8D88_11962</name>
</gene>
<dbReference type="Pfam" id="PF00535">
    <property type="entry name" value="Glycos_transf_2"/>
    <property type="match status" value="1"/>
</dbReference>
<dbReference type="EMBL" id="QGHB01000019">
    <property type="protein sequence ID" value="PWK81153.1"/>
    <property type="molecule type" value="Genomic_DNA"/>
</dbReference>
<keyword evidence="2" id="KW-0808">Transferase</keyword>
<dbReference type="SUPFAM" id="SSF53448">
    <property type="entry name" value="Nucleotide-diphospho-sugar transferases"/>
    <property type="match status" value="1"/>
</dbReference>
<comment type="caution">
    <text evidence="2">The sequence shown here is derived from an EMBL/GenBank/DDBJ whole genome shotgun (WGS) entry which is preliminary data.</text>
</comment>
<feature type="domain" description="Glycosyltransferase 2-like" evidence="1">
    <location>
        <begin position="11"/>
        <end position="132"/>
    </location>
</feature>
<dbReference type="AlphaFoldDB" id="A0A316HKY0"/>
<evidence type="ECO:0000259" key="1">
    <source>
        <dbReference type="Pfam" id="PF00535"/>
    </source>
</evidence>
<dbReference type="Proteomes" id="UP000246005">
    <property type="component" value="Unassembled WGS sequence"/>
</dbReference>
<proteinExistence type="predicted"/>
<dbReference type="InterPro" id="IPR029044">
    <property type="entry name" value="Nucleotide-diphossugar_trans"/>
</dbReference>